<comment type="caution">
    <text evidence="2">The sequence shown here is derived from an EMBL/GenBank/DDBJ whole genome shotgun (WGS) entry which is preliminary data.</text>
</comment>
<proteinExistence type="predicted"/>
<sequence length="394" mass="44323">MFIFITSIIFIIIYTPSSSSHRSSLLSPSSSSQPPTWGARSFLCHTKKGEFVLIKTPQGCLFRWSNRPPHRVRLVHVFTAAGAVGLCFRCGTKGVRLVKHQKGASVLWVCHRKERAALAVKQRGCVGLLKTTKGFQRTRGASVDSVAKVHYKGMFWFGMGWKTALGYGYCKNHKKMVKTGQTRTREWKRVYKSRENSIKALGTYMEELLRAPTEGYGEAIVLPEINADHFEIKTNLLQLVQANPFNGRENENPHAKLLFLMKDLHPTSSTSGYSSGANTIPTRWVEMKAITTRSGVAYEGPSIPTNPSLKKSCDKASNQMEKIFQIFQDLRFDISFADALLLMPRFAPTIKSLLMNKEKLLELAKIPLNENFSGCPQKASRKCLVIPWHVSYSM</sequence>
<reference evidence="2" key="1">
    <citation type="journal article" date="2022" name="Int. J. Mol. Sci.">
        <title>Draft Genome of Tanacetum Coccineum: Genomic Comparison of Closely Related Tanacetum-Family Plants.</title>
        <authorList>
            <person name="Yamashiro T."/>
            <person name="Shiraishi A."/>
            <person name="Nakayama K."/>
            <person name="Satake H."/>
        </authorList>
    </citation>
    <scope>NUCLEOTIDE SEQUENCE</scope>
</reference>
<evidence type="ECO:0000256" key="1">
    <source>
        <dbReference type="SAM" id="SignalP"/>
    </source>
</evidence>
<accession>A0ABQ5C2M2</accession>
<evidence type="ECO:0008006" key="4">
    <source>
        <dbReference type="Google" id="ProtNLM"/>
    </source>
</evidence>
<protein>
    <recommendedName>
        <fullName evidence="4">Reverse transcriptase domain-containing protein</fullName>
    </recommendedName>
</protein>
<feature type="chain" id="PRO_5046495474" description="Reverse transcriptase domain-containing protein" evidence="1">
    <location>
        <begin position="20"/>
        <end position="394"/>
    </location>
</feature>
<dbReference type="EMBL" id="BQNB010013886">
    <property type="protein sequence ID" value="GJT21405.1"/>
    <property type="molecule type" value="Genomic_DNA"/>
</dbReference>
<dbReference type="Proteomes" id="UP001151760">
    <property type="component" value="Unassembled WGS sequence"/>
</dbReference>
<name>A0ABQ5C2M2_9ASTR</name>
<gene>
    <name evidence="2" type="ORF">Tco_0891342</name>
</gene>
<evidence type="ECO:0000313" key="2">
    <source>
        <dbReference type="EMBL" id="GJT21405.1"/>
    </source>
</evidence>
<keyword evidence="3" id="KW-1185">Reference proteome</keyword>
<keyword evidence="1" id="KW-0732">Signal</keyword>
<reference evidence="2" key="2">
    <citation type="submission" date="2022-01" db="EMBL/GenBank/DDBJ databases">
        <authorList>
            <person name="Yamashiro T."/>
            <person name="Shiraishi A."/>
            <person name="Satake H."/>
            <person name="Nakayama K."/>
        </authorList>
    </citation>
    <scope>NUCLEOTIDE SEQUENCE</scope>
</reference>
<organism evidence="2 3">
    <name type="scientific">Tanacetum coccineum</name>
    <dbReference type="NCBI Taxonomy" id="301880"/>
    <lineage>
        <taxon>Eukaryota</taxon>
        <taxon>Viridiplantae</taxon>
        <taxon>Streptophyta</taxon>
        <taxon>Embryophyta</taxon>
        <taxon>Tracheophyta</taxon>
        <taxon>Spermatophyta</taxon>
        <taxon>Magnoliopsida</taxon>
        <taxon>eudicotyledons</taxon>
        <taxon>Gunneridae</taxon>
        <taxon>Pentapetalae</taxon>
        <taxon>asterids</taxon>
        <taxon>campanulids</taxon>
        <taxon>Asterales</taxon>
        <taxon>Asteraceae</taxon>
        <taxon>Asteroideae</taxon>
        <taxon>Anthemideae</taxon>
        <taxon>Anthemidinae</taxon>
        <taxon>Tanacetum</taxon>
    </lineage>
</organism>
<feature type="signal peptide" evidence="1">
    <location>
        <begin position="1"/>
        <end position="19"/>
    </location>
</feature>
<evidence type="ECO:0000313" key="3">
    <source>
        <dbReference type="Proteomes" id="UP001151760"/>
    </source>
</evidence>